<feature type="transmembrane region" description="Helical" evidence="4">
    <location>
        <begin position="282"/>
        <end position="300"/>
    </location>
</feature>
<feature type="transmembrane region" description="Helical" evidence="4">
    <location>
        <begin position="338"/>
        <end position="360"/>
    </location>
</feature>
<dbReference type="PROSITE" id="PS50850">
    <property type="entry name" value="MFS"/>
    <property type="match status" value="1"/>
</dbReference>
<evidence type="ECO:0000259" key="5">
    <source>
        <dbReference type="PROSITE" id="PS50850"/>
    </source>
</evidence>
<dbReference type="SUPFAM" id="SSF103473">
    <property type="entry name" value="MFS general substrate transporter"/>
    <property type="match status" value="1"/>
</dbReference>
<dbReference type="AlphaFoldDB" id="A0A1D2JGV7"/>
<dbReference type="InterPro" id="IPR011701">
    <property type="entry name" value="MFS"/>
</dbReference>
<feature type="domain" description="Major facilitator superfamily (MFS) profile" evidence="5">
    <location>
        <begin position="49"/>
        <end position="428"/>
    </location>
</feature>
<evidence type="ECO:0000256" key="4">
    <source>
        <dbReference type="SAM" id="Phobius"/>
    </source>
</evidence>
<keyword evidence="4" id="KW-0812">Transmembrane</keyword>
<protein>
    <recommendedName>
        <fullName evidence="5">Major facilitator superfamily (MFS) profile domain-containing protein</fullName>
    </recommendedName>
</protein>
<proteinExistence type="inferred from homology"/>
<reference evidence="6 7" key="1">
    <citation type="submission" date="2016-06" db="EMBL/GenBank/DDBJ databases">
        <authorList>
            <person name="Kjaerup R.B."/>
            <person name="Dalgaard T.S."/>
            <person name="Juul-Madsen H.R."/>
        </authorList>
    </citation>
    <scope>NUCLEOTIDE SEQUENCE [LARGE SCALE GENOMIC DNA]</scope>
    <source>
        <strain evidence="6 7">Pb300</strain>
    </source>
</reference>
<dbReference type="Proteomes" id="UP000242814">
    <property type="component" value="Unassembled WGS sequence"/>
</dbReference>
<sequence length="435" mass="46435">MTDQVLNDKPIPKEEHCLQSSDQGDSTDRADIDEKLENSFPDGGARAWSVALGTSGVLFCTFGYVNAYGVFQEYYMSHQLRDSSPSAISWIGSLQVFFLFSSSLVGGPLFDRYGAKVIWPSAVLHFFSIMMTSISKEYYQIMLAQGVLGGISMGMTMAPSMAATPQYFSQKRGAAMGIAVAGSSIGGVIFPIALGRMFNSTSLSFGWSVRICGFLVLGILTPSCAAIRSRLPPRKKSFFLRSAFKQPEYVAIITFSFLMTLSVFSPIFFLPSYAVEHGMGKALASFILSMLNAASFFGRVLPGVLADRLGRFNVVIASGVSSGVLILCWPKMTSNASIIIFATLFGFCSGAIVSGMAVCLSTCARDPKNIGTYMGMGMGIVALAGLIGPPINGELVKQYHSFTPVSIFSGVIAFAGSAVAILAKATTEEGLFGKV</sequence>
<comment type="similarity">
    <text evidence="2">Belongs to the major facilitator superfamily. Monocarboxylate porter (TC 2.A.1.13) family.</text>
</comment>
<dbReference type="PANTHER" id="PTHR11360:SF281">
    <property type="entry name" value="ASPYRIDONES EFFLUX PROTEIN APDF-RELATED"/>
    <property type="match status" value="1"/>
</dbReference>
<feature type="transmembrane region" description="Helical" evidence="4">
    <location>
        <begin position="403"/>
        <end position="423"/>
    </location>
</feature>
<dbReference type="VEuPathDB" id="FungiDB:PADG_07195"/>
<feature type="transmembrane region" description="Helical" evidence="4">
    <location>
        <begin position="141"/>
        <end position="162"/>
    </location>
</feature>
<evidence type="ECO:0000313" key="7">
    <source>
        <dbReference type="Proteomes" id="UP000242814"/>
    </source>
</evidence>
<evidence type="ECO:0000256" key="1">
    <source>
        <dbReference type="ARBA" id="ARBA00004141"/>
    </source>
</evidence>
<dbReference type="InterPro" id="IPR036259">
    <property type="entry name" value="MFS_trans_sf"/>
</dbReference>
<comment type="subcellular location">
    <subcellularLocation>
        <location evidence="1">Membrane</location>
        <topology evidence="1">Multi-pass membrane protein</topology>
    </subcellularLocation>
</comment>
<dbReference type="CDD" id="cd17352">
    <property type="entry name" value="MFS_MCT_SLC16"/>
    <property type="match status" value="1"/>
</dbReference>
<feature type="transmembrane region" description="Helical" evidence="4">
    <location>
        <begin position="87"/>
        <end position="110"/>
    </location>
</feature>
<name>A0A1D2JGV7_PARBR</name>
<keyword evidence="4" id="KW-0472">Membrane</keyword>
<dbReference type="VEuPathDB" id="FungiDB:PABG_05099"/>
<dbReference type="InterPro" id="IPR020846">
    <property type="entry name" value="MFS_dom"/>
</dbReference>
<evidence type="ECO:0000313" key="6">
    <source>
        <dbReference type="EMBL" id="ODH34120.1"/>
    </source>
</evidence>
<dbReference type="GO" id="GO:0022857">
    <property type="term" value="F:transmembrane transporter activity"/>
    <property type="evidence" value="ECO:0007669"/>
    <property type="project" value="InterPro"/>
</dbReference>
<evidence type="ECO:0000256" key="2">
    <source>
        <dbReference type="ARBA" id="ARBA00006727"/>
    </source>
</evidence>
<gene>
    <name evidence="6" type="ORF">ACO22_03165</name>
</gene>
<keyword evidence="4" id="KW-1133">Transmembrane helix</keyword>
<feature type="transmembrane region" description="Helical" evidence="4">
    <location>
        <begin position="312"/>
        <end position="332"/>
    </location>
</feature>
<evidence type="ECO:0000256" key="3">
    <source>
        <dbReference type="SAM" id="MobiDB-lite"/>
    </source>
</evidence>
<feature type="transmembrane region" description="Helical" evidence="4">
    <location>
        <begin position="117"/>
        <end position="135"/>
    </location>
</feature>
<dbReference type="PANTHER" id="PTHR11360">
    <property type="entry name" value="MONOCARBOXYLATE TRANSPORTER"/>
    <property type="match status" value="1"/>
</dbReference>
<dbReference type="InterPro" id="IPR050327">
    <property type="entry name" value="Proton-linked_MCT"/>
</dbReference>
<feature type="transmembrane region" description="Helical" evidence="4">
    <location>
        <begin position="207"/>
        <end position="228"/>
    </location>
</feature>
<feature type="region of interest" description="Disordered" evidence="3">
    <location>
        <begin position="1"/>
        <end position="29"/>
    </location>
</feature>
<feature type="transmembrane region" description="Helical" evidence="4">
    <location>
        <begin position="47"/>
        <end position="67"/>
    </location>
</feature>
<dbReference type="Gene3D" id="1.20.1250.20">
    <property type="entry name" value="MFS general substrate transporter like domains"/>
    <property type="match status" value="2"/>
</dbReference>
<feature type="transmembrane region" description="Helical" evidence="4">
    <location>
        <begin position="174"/>
        <end position="195"/>
    </location>
</feature>
<dbReference type="EMBL" id="LZYO01000105">
    <property type="protein sequence ID" value="ODH34120.1"/>
    <property type="molecule type" value="Genomic_DNA"/>
</dbReference>
<accession>A0A1D2JGV7</accession>
<feature type="transmembrane region" description="Helical" evidence="4">
    <location>
        <begin position="249"/>
        <end position="270"/>
    </location>
</feature>
<comment type="caution">
    <text evidence="6">The sequence shown here is derived from an EMBL/GenBank/DDBJ whole genome shotgun (WGS) entry which is preliminary data.</text>
</comment>
<organism evidence="6 7">
    <name type="scientific">Paracoccidioides brasiliensis</name>
    <dbReference type="NCBI Taxonomy" id="121759"/>
    <lineage>
        <taxon>Eukaryota</taxon>
        <taxon>Fungi</taxon>
        <taxon>Dikarya</taxon>
        <taxon>Ascomycota</taxon>
        <taxon>Pezizomycotina</taxon>
        <taxon>Eurotiomycetes</taxon>
        <taxon>Eurotiomycetidae</taxon>
        <taxon>Onygenales</taxon>
        <taxon>Ajellomycetaceae</taxon>
        <taxon>Paracoccidioides</taxon>
    </lineage>
</organism>
<dbReference type="Pfam" id="PF07690">
    <property type="entry name" value="MFS_1"/>
    <property type="match status" value="1"/>
</dbReference>
<feature type="transmembrane region" description="Helical" evidence="4">
    <location>
        <begin position="372"/>
        <end position="391"/>
    </location>
</feature>
<dbReference type="GO" id="GO:0016020">
    <property type="term" value="C:membrane"/>
    <property type="evidence" value="ECO:0007669"/>
    <property type="project" value="UniProtKB-SubCell"/>
</dbReference>